<dbReference type="STRING" id="436010.A0A166RMG3"/>
<gene>
    <name evidence="3" type="ORF">FIBSPDRAFT_927566</name>
</gene>
<dbReference type="InterPro" id="IPR027417">
    <property type="entry name" value="P-loop_NTPase"/>
</dbReference>
<dbReference type="PANTHER" id="PTHR10039">
    <property type="entry name" value="AMELOGENIN"/>
    <property type="match status" value="1"/>
</dbReference>
<protein>
    <recommendedName>
        <fullName evidence="2">Nephrocystin 3-like N-terminal domain-containing protein</fullName>
    </recommendedName>
</protein>
<dbReference type="Gene3D" id="3.40.50.300">
    <property type="entry name" value="P-loop containing nucleotide triphosphate hydrolases"/>
    <property type="match status" value="1"/>
</dbReference>
<dbReference type="AlphaFoldDB" id="A0A166RMG3"/>
<dbReference type="PANTHER" id="PTHR10039:SF16">
    <property type="entry name" value="GPI INOSITOL-DEACYLASE"/>
    <property type="match status" value="1"/>
</dbReference>
<dbReference type="EMBL" id="KV417503">
    <property type="protein sequence ID" value="KZP28430.1"/>
    <property type="molecule type" value="Genomic_DNA"/>
</dbReference>
<keyword evidence="1" id="KW-0677">Repeat</keyword>
<evidence type="ECO:0000259" key="2">
    <source>
        <dbReference type="Pfam" id="PF24883"/>
    </source>
</evidence>
<reference evidence="3" key="1">
    <citation type="journal article" date="2016" name="Mol. Biol. Evol.">
        <title>Comparative Genomics of Early-Diverging Mushroom-Forming Fungi Provides Insights into the Origins of Lignocellulose Decay Capabilities.</title>
        <authorList>
            <person name="Nagy L.G."/>
            <person name="Riley R."/>
            <person name="Tritt A."/>
            <person name="Adam C."/>
            <person name="Daum C."/>
            <person name="Floudas D."/>
            <person name="Sun H."/>
            <person name="Yadav J.S."/>
            <person name="Pangilinan J."/>
            <person name="Larsson K.H."/>
            <person name="Matsuura K."/>
            <person name="Barry K."/>
            <person name="Labutti K."/>
            <person name="Kuo R."/>
            <person name="Ohm R.A."/>
            <person name="Bhattacharya S.S."/>
            <person name="Shirouzu T."/>
            <person name="Yoshinaga Y."/>
            <person name="Martin F.M."/>
            <person name="Grigoriev I.V."/>
            <person name="Hibbett D.S."/>
        </authorList>
    </citation>
    <scope>NUCLEOTIDE SEQUENCE [LARGE SCALE GENOMIC DNA]</scope>
    <source>
        <strain evidence="3">CBS 109695</strain>
    </source>
</reference>
<dbReference type="InterPro" id="IPR056884">
    <property type="entry name" value="NPHP3-like_N"/>
</dbReference>
<dbReference type="OrthoDB" id="163438at2759"/>
<organism evidence="3">
    <name type="scientific">Athelia psychrophila</name>
    <dbReference type="NCBI Taxonomy" id="1759441"/>
    <lineage>
        <taxon>Eukaryota</taxon>
        <taxon>Fungi</taxon>
        <taxon>Dikarya</taxon>
        <taxon>Basidiomycota</taxon>
        <taxon>Agaricomycotina</taxon>
        <taxon>Agaricomycetes</taxon>
        <taxon>Agaricomycetidae</taxon>
        <taxon>Atheliales</taxon>
        <taxon>Atheliaceae</taxon>
        <taxon>Athelia</taxon>
    </lineage>
</organism>
<dbReference type="SUPFAM" id="SSF52540">
    <property type="entry name" value="P-loop containing nucleoside triphosphate hydrolases"/>
    <property type="match status" value="1"/>
</dbReference>
<accession>A0A166RMG3</accession>
<evidence type="ECO:0000256" key="1">
    <source>
        <dbReference type="ARBA" id="ARBA00022737"/>
    </source>
</evidence>
<proteinExistence type="predicted"/>
<dbReference type="Pfam" id="PF24883">
    <property type="entry name" value="NPHP3_N"/>
    <property type="match status" value="1"/>
</dbReference>
<name>A0A166RMG3_9AGAM</name>
<feature type="domain" description="Nephrocystin 3-like N-terminal" evidence="2">
    <location>
        <begin position="304"/>
        <end position="474"/>
    </location>
</feature>
<evidence type="ECO:0000313" key="3">
    <source>
        <dbReference type="EMBL" id="KZP28430.1"/>
    </source>
</evidence>
<sequence length="666" mass="74633">MRPSVKPKTSRFANPNHYIVLYIDGKPVPTAGYKMLTPAPQWPSFRFNISSAVKIVIFRKRLQRKDAVVAQYEGEGRDFLDRDKKYVLTDERGSQIDLRLSININLMSESPAEFINSVNDNVSRLQSFGPSETEQALGGLGLQLFQILQQIVPVIDESGDAHPVLKMIWTILSSAYKAVKNEMNHIPAVCDLAKSLQEILGVATIVPALARIQDTDDVITEIRRAALEGALLIAEYGGTALLADQLSDISDRITQCEKRCTDLGRKFRARGIHDVQMEENIEKWMDAPDTSINFNAARKKHQPGTGCWFLDGSAFTRWRDHPDILLWLQGGPGCGKTLLCLCAHLDSRGYFSASTIMEIIDFCNWKASTGYAYFFFDGRSAEAALLVHDNLLADRCDGIPMALAEMYLKCDMGSRQPPIEMLETTVVDILDTFNNVYIIIDSLDECSERKEVIQWIQSIASRASGKLHMAVSSRPVPEIVQGLRVLSQLEEICISSHQNKSDIHSYLNARLSQADANEWEAQKDEIRETLESGADGMFHWVALQADRLIKSASPRELENHLNSLPRDLNETYSRILSESSDPGNLKKLLQWLAYSRRAMTVGEIAEVAVIDFGDDGLGLPYYEAGRKFKDFNYVLSLGLLTEVEVYNRQTAGDRSLSPKLTSELAR</sequence>